<dbReference type="GeneID" id="113213426"/>
<dbReference type="SMART" id="SM00054">
    <property type="entry name" value="EFh"/>
    <property type="match status" value="3"/>
</dbReference>
<sequence length="254" mass="29839">MQITTGGPLGSSRPGVGPVGRQLRTAVWRGGLPDALRALTQWRMGREAPGQLRRRLWERLVLLFTRRWRLFRMTSCYFIYWQDCTFFTRKEILRVHKKFRGLQPDVVPRTMTREDAVNVRVPREILEKLPELRENPFKTRICEVFSSDDKGNLSFEDFLDMLSILSEHAPRDIKVYYAFKIYDFDNDQFLGPSDLQQTLQLLTRSQLLPEEMSQVCEKVVDECDVDADGKLSYMEFEHVITRAPDFLSTFHIRI</sequence>
<dbReference type="CTD" id="10518"/>
<dbReference type="SUPFAM" id="SSF47473">
    <property type="entry name" value="EF-hand"/>
    <property type="match status" value="1"/>
</dbReference>
<keyword evidence="1" id="KW-0479">Metal-binding</keyword>
<accession>A0A9C6XUS6</accession>
<dbReference type="KEGG" id="foc:113213426"/>
<dbReference type="Proteomes" id="UP000504606">
    <property type="component" value="Unplaced"/>
</dbReference>
<dbReference type="GO" id="GO:0007229">
    <property type="term" value="P:integrin-mediated signaling pathway"/>
    <property type="evidence" value="ECO:0007669"/>
    <property type="project" value="UniProtKB-KW"/>
</dbReference>
<dbReference type="PANTHER" id="PTHR45791">
    <property type="entry name" value="CALCIUM AND INTEGRIN BINDING FAMILY MEMBER 2"/>
    <property type="match status" value="1"/>
</dbReference>
<evidence type="ECO:0000259" key="5">
    <source>
        <dbReference type="PROSITE" id="PS50222"/>
    </source>
</evidence>
<dbReference type="GO" id="GO:0005509">
    <property type="term" value="F:calcium ion binding"/>
    <property type="evidence" value="ECO:0007669"/>
    <property type="project" value="InterPro"/>
</dbReference>
<dbReference type="PANTHER" id="PTHR45791:SF6">
    <property type="entry name" value="CALCIUM AND INTEGRIN BINDING FAMILY MEMBER 2"/>
    <property type="match status" value="1"/>
</dbReference>
<protein>
    <submittedName>
        <fullName evidence="7">Calcium and integrin-binding family member 2</fullName>
    </submittedName>
</protein>
<proteinExistence type="predicted"/>
<organism evidence="6 7">
    <name type="scientific">Frankliniella occidentalis</name>
    <name type="common">Western flower thrips</name>
    <name type="synonym">Euthrips occidentalis</name>
    <dbReference type="NCBI Taxonomy" id="133901"/>
    <lineage>
        <taxon>Eukaryota</taxon>
        <taxon>Metazoa</taxon>
        <taxon>Ecdysozoa</taxon>
        <taxon>Arthropoda</taxon>
        <taxon>Hexapoda</taxon>
        <taxon>Insecta</taxon>
        <taxon>Pterygota</taxon>
        <taxon>Neoptera</taxon>
        <taxon>Paraneoptera</taxon>
        <taxon>Thysanoptera</taxon>
        <taxon>Terebrantia</taxon>
        <taxon>Thripoidea</taxon>
        <taxon>Thripidae</taxon>
        <taxon>Frankliniella</taxon>
    </lineage>
</organism>
<evidence type="ECO:0000256" key="3">
    <source>
        <dbReference type="ARBA" id="ARBA00022837"/>
    </source>
</evidence>
<reference evidence="7" key="1">
    <citation type="submission" date="2025-08" db="UniProtKB">
        <authorList>
            <consortium name="RefSeq"/>
        </authorList>
    </citation>
    <scope>IDENTIFICATION</scope>
    <source>
        <tissue evidence="7">Whole organism</tissue>
    </source>
</reference>
<dbReference type="AlphaFoldDB" id="A0A9C6XUS6"/>
<keyword evidence="6" id="KW-1185">Reference proteome</keyword>
<dbReference type="Pfam" id="PF13499">
    <property type="entry name" value="EF-hand_7"/>
    <property type="match status" value="1"/>
</dbReference>
<evidence type="ECO:0000313" key="6">
    <source>
        <dbReference type="Proteomes" id="UP000504606"/>
    </source>
</evidence>
<dbReference type="GO" id="GO:0000287">
    <property type="term" value="F:magnesium ion binding"/>
    <property type="evidence" value="ECO:0007669"/>
    <property type="project" value="TreeGrafter"/>
</dbReference>
<evidence type="ECO:0000256" key="1">
    <source>
        <dbReference type="ARBA" id="ARBA00022723"/>
    </source>
</evidence>
<dbReference type="RefSeq" id="XP_052131637.1">
    <property type="nucleotide sequence ID" value="XM_052275677.1"/>
</dbReference>
<evidence type="ECO:0000256" key="2">
    <source>
        <dbReference type="ARBA" id="ARBA00022737"/>
    </source>
</evidence>
<dbReference type="InterPro" id="IPR018247">
    <property type="entry name" value="EF_Hand_1_Ca_BS"/>
</dbReference>
<dbReference type="InterPro" id="IPR002048">
    <property type="entry name" value="EF_hand_dom"/>
</dbReference>
<dbReference type="InterPro" id="IPR011992">
    <property type="entry name" value="EF-hand-dom_pair"/>
</dbReference>
<dbReference type="InterPro" id="IPR051433">
    <property type="entry name" value="CIBP"/>
</dbReference>
<dbReference type="PROSITE" id="PS00018">
    <property type="entry name" value="EF_HAND_1"/>
    <property type="match status" value="2"/>
</dbReference>
<dbReference type="Gene3D" id="1.10.238.10">
    <property type="entry name" value="EF-hand"/>
    <property type="match status" value="2"/>
</dbReference>
<evidence type="ECO:0000313" key="7">
    <source>
        <dbReference type="RefSeq" id="XP_052131637.1"/>
    </source>
</evidence>
<feature type="domain" description="EF-hand" evidence="5">
    <location>
        <begin position="170"/>
        <end position="205"/>
    </location>
</feature>
<keyword evidence="3" id="KW-0106">Calcium</keyword>
<dbReference type="FunFam" id="1.10.238.10:FF:000035">
    <property type="entry name" value="Calcium and integrin-binding family member 2"/>
    <property type="match status" value="1"/>
</dbReference>
<keyword evidence="2" id="KW-0677">Repeat</keyword>
<feature type="domain" description="EF-hand" evidence="5">
    <location>
        <begin position="211"/>
        <end position="246"/>
    </location>
</feature>
<dbReference type="GO" id="GO:0055074">
    <property type="term" value="P:calcium ion homeostasis"/>
    <property type="evidence" value="ECO:0007669"/>
    <property type="project" value="TreeGrafter"/>
</dbReference>
<dbReference type="PROSITE" id="PS50222">
    <property type="entry name" value="EF_HAND_2"/>
    <property type="match status" value="2"/>
</dbReference>
<gene>
    <name evidence="7" type="primary">LOC113213426</name>
</gene>
<keyword evidence="4" id="KW-0460">Magnesium</keyword>
<keyword evidence="7" id="KW-0401">Integrin</keyword>
<dbReference type="CDD" id="cd00051">
    <property type="entry name" value="EFh"/>
    <property type="match status" value="1"/>
</dbReference>
<evidence type="ECO:0000256" key="4">
    <source>
        <dbReference type="ARBA" id="ARBA00022842"/>
    </source>
</evidence>
<name>A0A9C6XUS6_FRAOC</name>
<dbReference type="OrthoDB" id="114727at2759"/>